<keyword evidence="3" id="KW-1185">Reference proteome</keyword>
<feature type="region of interest" description="Disordered" evidence="1">
    <location>
        <begin position="1130"/>
        <end position="1156"/>
    </location>
</feature>
<reference evidence="2" key="1">
    <citation type="submission" date="2014-09" db="EMBL/GenBank/DDBJ databases">
        <title>Genome sequence of the luminous mushroom Mycena chlorophos for searching fungal bioluminescence genes.</title>
        <authorList>
            <person name="Tanaka Y."/>
            <person name="Kasuga D."/>
            <person name="Oba Y."/>
            <person name="Hase S."/>
            <person name="Sato K."/>
            <person name="Oba Y."/>
            <person name="Sakakibara Y."/>
        </authorList>
    </citation>
    <scope>NUCLEOTIDE SEQUENCE</scope>
</reference>
<feature type="compositionally biased region" description="Low complexity" evidence="1">
    <location>
        <begin position="775"/>
        <end position="796"/>
    </location>
</feature>
<feature type="compositionally biased region" description="Polar residues" evidence="1">
    <location>
        <begin position="287"/>
        <end position="316"/>
    </location>
</feature>
<protein>
    <submittedName>
        <fullName evidence="2">Uncharacterized protein</fullName>
    </submittedName>
</protein>
<feature type="region of interest" description="Disordered" evidence="1">
    <location>
        <begin position="1181"/>
        <end position="1254"/>
    </location>
</feature>
<feature type="compositionally biased region" description="Low complexity" evidence="1">
    <location>
        <begin position="138"/>
        <end position="152"/>
    </location>
</feature>
<dbReference type="EMBL" id="DF848767">
    <property type="protein sequence ID" value="GAT54846.1"/>
    <property type="molecule type" value="Genomic_DNA"/>
</dbReference>
<feature type="compositionally biased region" description="Low complexity" evidence="1">
    <location>
        <begin position="181"/>
        <end position="193"/>
    </location>
</feature>
<feature type="compositionally biased region" description="Acidic residues" evidence="1">
    <location>
        <begin position="469"/>
        <end position="491"/>
    </location>
</feature>
<feature type="compositionally biased region" description="Basic and acidic residues" evidence="1">
    <location>
        <begin position="1214"/>
        <end position="1226"/>
    </location>
</feature>
<feature type="compositionally biased region" description="Acidic residues" evidence="1">
    <location>
        <begin position="250"/>
        <end position="260"/>
    </location>
</feature>
<proteinExistence type="predicted"/>
<feature type="compositionally biased region" description="Basic and acidic residues" evidence="1">
    <location>
        <begin position="455"/>
        <end position="468"/>
    </location>
</feature>
<feature type="compositionally biased region" description="Acidic residues" evidence="1">
    <location>
        <begin position="434"/>
        <end position="447"/>
    </location>
</feature>
<dbReference type="PANTHER" id="PTHR48125">
    <property type="entry name" value="LP07818P1"/>
    <property type="match status" value="1"/>
</dbReference>
<evidence type="ECO:0000313" key="3">
    <source>
        <dbReference type="Proteomes" id="UP000815677"/>
    </source>
</evidence>
<name>A0ABQ0LUS5_MYCCL</name>
<organism evidence="2 3">
    <name type="scientific">Mycena chlorophos</name>
    <name type="common">Agaric fungus</name>
    <name type="synonym">Agaricus chlorophos</name>
    <dbReference type="NCBI Taxonomy" id="658473"/>
    <lineage>
        <taxon>Eukaryota</taxon>
        <taxon>Fungi</taxon>
        <taxon>Dikarya</taxon>
        <taxon>Basidiomycota</taxon>
        <taxon>Agaricomycotina</taxon>
        <taxon>Agaricomycetes</taxon>
        <taxon>Agaricomycetidae</taxon>
        <taxon>Agaricales</taxon>
        <taxon>Marasmiineae</taxon>
        <taxon>Mycenaceae</taxon>
        <taxon>Mycena</taxon>
    </lineage>
</organism>
<feature type="region of interest" description="Disordered" evidence="1">
    <location>
        <begin position="775"/>
        <end position="810"/>
    </location>
</feature>
<feature type="region of interest" description="Disordered" evidence="1">
    <location>
        <begin position="669"/>
        <end position="699"/>
    </location>
</feature>
<feature type="compositionally biased region" description="Low complexity" evidence="1">
    <location>
        <begin position="201"/>
        <end position="211"/>
    </location>
</feature>
<feature type="compositionally biased region" description="Low complexity" evidence="1">
    <location>
        <begin position="683"/>
        <end position="695"/>
    </location>
</feature>
<evidence type="ECO:0000256" key="1">
    <source>
        <dbReference type="SAM" id="MobiDB-lite"/>
    </source>
</evidence>
<feature type="compositionally biased region" description="Basic and acidic residues" evidence="1">
    <location>
        <begin position="492"/>
        <end position="503"/>
    </location>
</feature>
<accession>A0ABQ0LUS5</accession>
<feature type="compositionally biased region" description="Acidic residues" evidence="1">
    <location>
        <begin position="1035"/>
        <end position="1052"/>
    </location>
</feature>
<feature type="compositionally biased region" description="Basic residues" evidence="1">
    <location>
        <begin position="60"/>
        <end position="69"/>
    </location>
</feature>
<feature type="region of interest" description="Disordered" evidence="1">
    <location>
        <begin position="1"/>
        <end position="630"/>
    </location>
</feature>
<evidence type="ECO:0000313" key="2">
    <source>
        <dbReference type="EMBL" id="GAT54846.1"/>
    </source>
</evidence>
<dbReference type="Proteomes" id="UP000815677">
    <property type="component" value="Unassembled WGS sequence"/>
</dbReference>
<feature type="compositionally biased region" description="Low complexity" evidence="1">
    <location>
        <begin position="557"/>
        <end position="576"/>
    </location>
</feature>
<feature type="region of interest" description="Disordered" evidence="1">
    <location>
        <begin position="1024"/>
        <end position="1068"/>
    </location>
</feature>
<feature type="compositionally biased region" description="Basic residues" evidence="1">
    <location>
        <begin position="1227"/>
        <end position="1236"/>
    </location>
</feature>
<feature type="compositionally biased region" description="Acidic residues" evidence="1">
    <location>
        <begin position="619"/>
        <end position="630"/>
    </location>
</feature>
<dbReference type="PANTHER" id="PTHR48125:SF12">
    <property type="entry name" value="AT HOOK TRANSCRIPTION FACTOR FAMILY-RELATED"/>
    <property type="match status" value="1"/>
</dbReference>
<sequence length="1254" mass="137103">MNENAAPLYLMDPSRTLISPPPEEELQRNVFGPRSNSTTSMQSKRKRNGTPSKEATPNPKPRKQAHRHSPIPETDLSPTRAAFQRSKNPNADWLPPPSTSNARRSVTPYEPPTDVFKPPPEIIRATPVPAQKARANRQRTTTPQPRSRAQTPLRVVVQTSVKKEMPTIDLSRPMDPPSPTDDPLLLLPSSSPTRTRRSRSRIPPDSSSDLPAFDFTLGPLMDVTDLPTSDSMDLDEPIELPPRVAGPSDWDSDSDDEQEQADNGTLALPTIQLSQPVESRESLSPAPRTTTTLSLANFLPTRSTTPPRARSQSRYSLSPAPLVPAEPAVIHEDAEEDDAGLSEPAPAPRTPPRSATNANESYTTVLRSTKLDPPTPETKARSDAWGIWGSPYPGRGRGLDGDSNGSFRMDGGFRRGRLLGDMSEEQGPSVDDMQTQEDEDEDEEMVEEGVSFFRALREEDEARAKEQQQQEEEEEMQQDDGQDDEQDEEEEEVRRMSVEREPELEAEPEPVVAPMPIRPRPTYVPTEQPTASTSKQTETQTLPIRWKPSRSDHVVVDQADTSVQSTSSSASTSSVSPGPSVFAGRGTRRPSEASGYVDAEKEIASVLSGRDYEVPVAGGDDDGDEEEEEEDLLGLVKITSTDPRAAARAAAILKQHDYDCFTRLRDKDKNRRHSFAGVTKTNSSFSSSSPARPSSKVQDIAELQRKAEKERAKRVVKRRQSARVVGEKVWFPGSPAPVTTSQLLEEAEREVVSLGMSPKPQSTISAKTSWDASVSTPVRPASASASVSGRRSSLAREIPLPESDSEEDTSHVREWTKADWKALDACFTDERIAVAERLGMVLNLSVAPPAKDANESFAFSTPVKQTVSAGAGADGNVVMMASVDAVDVAAVVERFEGRMGGRREMKGWGEAWDTETLLQRVRSLQVKQRSGHVAPPTPRSSAVIENASTSSIFSKRQATMEVPDFTPLGKRAMPPAASRRPRLPEPVLDGPFSNLPPTPEPAKRRRVPGSLLAPRYSHLLDEAKVIAGSSTTVPEQDEEEMEEEETEADTSGEQEHPETSFEDSSFEDVDAEMVPATPLREQPPAPPPAPATIGNRVKGFLFSYLPTLANTAPPVPPRTNLMHGRPRLPLPPLEILQKPRGPVTTPARPPLPKTTAPKDLVTLQQAPPPKTMIPRKAVVPKRMKDLKHVSPPPELPPVREGPRPRTASGGSVKDLVKNFEAMDKGKGKAQKVKRVKSVGNLGNNGGAARRPAWR</sequence>
<gene>
    <name evidence="2" type="ORF">MCHLO_11668</name>
</gene>
<feature type="region of interest" description="Disordered" evidence="1">
    <location>
        <begin position="965"/>
        <end position="1009"/>
    </location>
</feature>
<feature type="compositionally biased region" description="Polar residues" evidence="1">
    <location>
        <begin position="525"/>
        <end position="542"/>
    </location>
</feature>